<protein>
    <submittedName>
        <fullName evidence="3">Amidohydrolase</fullName>
    </submittedName>
</protein>
<dbReference type="CDD" id="cd01298">
    <property type="entry name" value="ATZ_TRZ_like"/>
    <property type="match status" value="1"/>
</dbReference>
<comment type="caution">
    <text evidence="3">The sequence shown here is derived from an EMBL/GenBank/DDBJ whole genome shotgun (WGS) entry which is preliminary data.</text>
</comment>
<organism evidence="3 4">
    <name type="scientific">Clostridium botulinum</name>
    <dbReference type="NCBI Taxonomy" id="1491"/>
    <lineage>
        <taxon>Bacteria</taxon>
        <taxon>Bacillati</taxon>
        <taxon>Bacillota</taxon>
        <taxon>Clostridia</taxon>
        <taxon>Eubacteriales</taxon>
        <taxon>Clostridiaceae</taxon>
        <taxon>Clostridium</taxon>
    </lineage>
</organism>
<dbReference type="InterPro" id="IPR050287">
    <property type="entry name" value="MTA/SAH_deaminase"/>
</dbReference>
<dbReference type="Pfam" id="PF01979">
    <property type="entry name" value="Amidohydro_1"/>
    <property type="match status" value="1"/>
</dbReference>
<evidence type="ECO:0000256" key="1">
    <source>
        <dbReference type="ARBA" id="ARBA00022801"/>
    </source>
</evidence>
<dbReference type="SUPFAM" id="SSF51556">
    <property type="entry name" value="Metallo-dependent hydrolases"/>
    <property type="match status" value="1"/>
</dbReference>
<dbReference type="EMBL" id="SGKC01000007">
    <property type="protein sequence ID" value="NEZ91371.1"/>
    <property type="molecule type" value="Genomic_DNA"/>
</dbReference>
<dbReference type="PANTHER" id="PTHR43794:SF11">
    <property type="entry name" value="AMIDOHYDROLASE-RELATED DOMAIN-CONTAINING PROTEIN"/>
    <property type="match status" value="1"/>
</dbReference>
<dbReference type="InterPro" id="IPR006680">
    <property type="entry name" value="Amidohydro-rel"/>
</dbReference>
<dbReference type="Gene3D" id="2.30.40.10">
    <property type="entry name" value="Urease, subunit C, domain 1"/>
    <property type="match status" value="1"/>
</dbReference>
<dbReference type="Proteomes" id="UP000473887">
    <property type="component" value="Unassembled WGS sequence"/>
</dbReference>
<dbReference type="InterPro" id="IPR032466">
    <property type="entry name" value="Metal_Hydrolase"/>
</dbReference>
<gene>
    <name evidence="3" type="ORF">EXM69_05270</name>
</gene>
<dbReference type="PANTHER" id="PTHR43794">
    <property type="entry name" value="AMINOHYDROLASE SSNA-RELATED"/>
    <property type="match status" value="1"/>
</dbReference>
<dbReference type="SUPFAM" id="SSF51338">
    <property type="entry name" value="Composite domain of metallo-dependent hydrolases"/>
    <property type="match status" value="1"/>
</dbReference>
<proteinExistence type="predicted"/>
<evidence type="ECO:0000313" key="3">
    <source>
        <dbReference type="EMBL" id="NEZ91371.1"/>
    </source>
</evidence>
<dbReference type="RefSeq" id="WP_039774258.1">
    <property type="nucleotide sequence ID" value="NZ_CP013857.1"/>
</dbReference>
<reference evidence="3 4" key="1">
    <citation type="submission" date="2019-02" db="EMBL/GenBank/DDBJ databases">
        <title>Genome sequencing of Clostridium botulinum clinical isolates.</title>
        <authorList>
            <person name="Brunt J."/>
            <person name="Van Vliet A.H.M."/>
            <person name="Stringer S.C."/>
            <person name="Grant K.A."/>
            <person name="Carter A.C."/>
            <person name="Peck M.W."/>
        </authorList>
    </citation>
    <scope>NUCLEOTIDE SEQUENCE [LARGE SCALE GENOMIC DNA]</scope>
    <source>
        <strain evidence="3 4">H142660711</strain>
    </source>
</reference>
<dbReference type="Gene3D" id="3.20.20.140">
    <property type="entry name" value="Metal-dependent hydrolases"/>
    <property type="match status" value="1"/>
</dbReference>
<accession>A0A846HUS1</accession>
<name>A0A846HUS1_CLOBO</name>
<dbReference type="AlphaFoldDB" id="A0A846HUS1"/>
<dbReference type="GO" id="GO:0016810">
    <property type="term" value="F:hydrolase activity, acting on carbon-nitrogen (but not peptide) bonds"/>
    <property type="evidence" value="ECO:0007669"/>
    <property type="project" value="InterPro"/>
</dbReference>
<dbReference type="InterPro" id="IPR011059">
    <property type="entry name" value="Metal-dep_hydrolase_composite"/>
</dbReference>
<feature type="domain" description="Amidohydrolase-related" evidence="2">
    <location>
        <begin position="57"/>
        <end position="413"/>
    </location>
</feature>
<evidence type="ECO:0000259" key="2">
    <source>
        <dbReference type="Pfam" id="PF01979"/>
    </source>
</evidence>
<evidence type="ECO:0000313" key="4">
    <source>
        <dbReference type="Proteomes" id="UP000473887"/>
    </source>
</evidence>
<keyword evidence="1 3" id="KW-0378">Hydrolase</keyword>
<sequence>MNQILIKNGYIITMDCSKKIFEKGDILVEDSKIIAIGNVESELIKSNVEIIDVNGKIIMPGLVNTHVHLSQQLARGLADDVDLLTWLRKRIWRYESNMDLEDSYISSLACCTELIRSGVTTFCEAGGQEVDGMGKAVEEAGLRGILCRSTMDCGDGLPLKWQETTEESLQKQVELLERWNGKGDGRIKYWFGLRTIFNTTDKLITKTKELADKYKVGIHMHVAEIEEEVRYAEATRGETTVQHLAKLGVLDKNFLAVHTVWLTEQEIDLFKLHNVKVSHNPGAAMKVVLGFAHIPEMLEKGINVSIGTDGAPSNNRMDMFDEMHLTSLIHKGRRLNPKVVPADEVLEMATMNGAKCALWEDEIGSLEVGKKADLIIINPKSIGSLPMHDPIGNIVYSMHSSDVESSMCNGKWLMKNKVLLTINEEDIIREAQEKATALVKKQVLSYQNVFKIERIIFKLAIIV</sequence>